<dbReference type="InterPro" id="IPR017850">
    <property type="entry name" value="Alkaline_phosphatase_core_sf"/>
</dbReference>
<dbReference type="SUPFAM" id="SSF51004">
    <property type="entry name" value="C-terminal (heme d1) domain of cytochrome cd1-nitrite reductase"/>
    <property type="match status" value="1"/>
</dbReference>
<name>A0A5K7S5N2_9BACT</name>
<keyword evidence="2" id="KW-0732">Signal</keyword>
<dbReference type="Pfam" id="PF04185">
    <property type="entry name" value="Phosphoesterase"/>
    <property type="match status" value="1"/>
</dbReference>
<evidence type="ECO:0000256" key="1">
    <source>
        <dbReference type="ARBA" id="ARBA00022801"/>
    </source>
</evidence>
<gene>
    <name evidence="3" type="ORF">AQPE_0983</name>
</gene>
<evidence type="ECO:0000256" key="2">
    <source>
        <dbReference type="SAM" id="SignalP"/>
    </source>
</evidence>
<dbReference type="SUPFAM" id="SSF63825">
    <property type="entry name" value="YWTD domain"/>
    <property type="match status" value="1"/>
</dbReference>
<sequence>MNITKLLLSVCLFVAVSSIFAQPAKKSKEQAKYQSAYDSKTLSPKDNPNLLPYNRWIAPAGKQVYFGNPALENHALDVALSPDEKWVAVEGRYEVVILSAESGELVANLPLTGLVPAQSLMNTFSGICWTQEANQYKLYWGAVGNKGISFVLEAAWDGRKLVGSDSFIFQTEAPAGSALPNEILVQNESGKNFLYVVLNGTNQVVKLDFAAKTRIWTSPVGVAPFGIAKANGKIYVTNWAGSVPDKNDLNVAGVPWGIAKVDPRTGATREGTVSVLDPKTGKVLKEITVGLHPNDILASADEKYIFVANANSDNVSTISTSTDEVSETISVRLNSDKNSFWGDSPNGLGQSKDGKKLYVANGMDNALAVVQLGKKAGVNSSGNESKVTGFIPTEAYPGAIVETAKKQLFVANIEGESAKIPTQAQGSLKLSYNSHKQTASVSVIPVPDEKQLKAFTKTVEQSNQLFRLALLEKMPRKTAKPVCVPERIGEPSVFKHVLYIIKENRTYDQILGDVKKGDGDSTLTIFGQKITPNTHSLVDKYMLLDNFYVSGKCSAEGHQWTDASIVTDYIEKDVRAWIRSYPHVQEDALVYAPTGFIWDNALKHGKNVRIYGEASTPEYDKSHTWTSIYKTFLNQEKFEFTNHTTIKPVEAILSPTYPSYDDHQIPDVLRARTFIDELKKYEAMDGDQLPELMVMALPNDHTGGTRPGLPTPRAMVADNDLALGQIIEALTKSRFWANTVVFITEDDSQSGWDHVSAYRTVGMVISPYSRTGEVMCTNYNQPSMVRTIEQILGLPPMNIMDATAKPMFDCFGGKFDLTPYETIKNLIPLDEMNPPLSALKGTSLRYAQKSMEPQFDGIDSGDDDLFNRILWYAMKEKGKYPKRYSGKDED</sequence>
<keyword evidence="1" id="KW-0378">Hydrolase</keyword>
<evidence type="ECO:0000313" key="4">
    <source>
        <dbReference type="Proteomes" id="UP001193389"/>
    </source>
</evidence>
<keyword evidence="4" id="KW-1185">Reference proteome</keyword>
<evidence type="ECO:0008006" key="5">
    <source>
        <dbReference type="Google" id="ProtNLM"/>
    </source>
</evidence>
<dbReference type="Gene3D" id="2.130.10.10">
    <property type="entry name" value="YVTN repeat-like/Quinoprotein amine dehydrogenase"/>
    <property type="match status" value="2"/>
</dbReference>
<proteinExistence type="predicted"/>
<dbReference type="Gene3D" id="3.40.720.10">
    <property type="entry name" value="Alkaline Phosphatase, subunit A"/>
    <property type="match status" value="1"/>
</dbReference>
<dbReference type="KEGG" id="anf:AQPE_0983"/>
<dbReference type="PANTHER" id="PTHR47197:SF3">
    <property type="entry name" value="DIHYDRO-HEME D1 DEHYDROGENASE"/>
    <property type="match status" value="1"/>
</dbReference>
<dbReference type="GO" id="GO:0016788">
    <property type="term" value="F:hydrolase activity, acting on ester bonds"/>
    <property type="evidence" value="ECO:0007669"/>
    <property type="project" value="InterPro"/>
</dbReference>
<dbReference type="EMBL" id="AP018694">
    <property type="protein sequence ID" value="BBE16836.1"/>
    <property type="molecule type" value="Genomic_DNA"/>
</dbReference>
<dbReference type="InterPro" id="IPR007312">
    <property type="entry name" value="Phosphoesterase"/>
</dbReference>
<protein>
    <recommendedName>
        <fullName evidence="5">Phosphoesterase</fullName>
    </recommendedName>
</protein>
<evidence type="ECO:0000313" key="3">
    <source>
        <dbReference type="EMBL" id="BBE16836.1"/>
    </source>
</evidence>
<feature type="signal peptide" evidence="2">
    <location>
        <begin position="1"/>
        <end position="21"/>
    </location>
</feature>
<dbReference type="SUPFAM" id="SSF53649">
    <property type="entry name" value="Alkaline phosphatase-like"/>
    <property type="match status" value="1"/>
</dbReference>
<dbReference type="PANTHER" id="PTHR47197">
    <property type="entry name" value="PROTEIN NIRF"/>
    <property type="match status" value="1"/>
</dbReference>
<dbReference type="InterPro" id="IPR011048">
    <property type="entry name" value="Haem_d1_sf"/>
</dbReference>
<dbReference type="RefSeq" id="WP_318349876.1">
    <property type="nucleotide sequence ID" value="NZ_AP018694.1"/>
</dbReference>
<dbReference type="AlphaFoldDB" id="A0A5K7S5N2"/>
<organism evidence="3 4">
    <name type="scientific">Aquipluma nitroreducens</name>
    <dbReference type="NCBI Taxonomy" id="2010828"/>
    <lineage>
        <taxon>Bacteria</taxon>
        <taxon>Pseudomonadati</taxon>
        <taxon>Bacteroidota</taxon>
        <taxon>Bacteroidia</taxon>
        <taxon>Marinilabiliales</taxon>
        <taxon>Prolixibacteraceae</taxon>
        <taxon>Aquipluma</taxon>
    </lineage>
</organism>
<feature type="chain" id="PRO_5024360754" description="Phosphoesterase" evidence="2">
    <location>
        <begin position="22"/>
        <end position="890"/>
    </location>
</feature>
<dbReference type="InterPro" id="IPR015943">
    <property type="entry name" value="WD40/YVTN_repeat-like_dom_sf"/>
</dbReference>
<dbReference type="InterPro" id="IPR051200">
    <property type="entry name" value="Host-pathogen_enzymatic-act"/>
</dbReference>
<reference evidence="3" key="1">
    <citation type="journal article" date="2020" name="Int. J. Syst. Evol. Microbiol.">
        <title>Aquipluma nitroreducens gen. nov. sp. nov., a novel facultatively anaerobic bacterium isolated from a freshwater lake.</title>
        <authorList>
            <person name="Watanabe M."/>
            <person name="Kojima H."/>
            <person name="Fukui M."/>
        </authorList>
    </citation>
    <scope>NUCLEOTIDE SEQUENCE</scope>
    <source>
        <strain evidence="3">MeG22</strain>
    </source>
</reference>
<dbReference type="Proteomes" id="UP001193389">
    <property type="component" value="Chromosome"/>
</dbReference>
<accession>A0A5K7S5N2</accession>